<evidence type="ECO:0000256" key="1">
    <source>
        <dbReference type="SAM" id="MobiDB-lite"/>
    </source>
</evidence>
<evidence type="ECO:0000313" key="3">
    <source>
        <dbReference type="Proteomes" id="UP001066276"/>
    </source>
</evidence>
<dbReference type="Proteomes" id="UP001066276">
    <property type="component" value="Chromosome 1_2"/>
</dbReference>
<dbReference type="AlphaFoldDB" id="A0AAV7VWM1"/>
<proteinExistence type="predicted"/>
<keyword evidence="3" id="KW-1185">Reference proteome</keyword>
<comment type="caution">
    <text evidence="2">The sequence shown here is derived from an EMBL/GenBank/DDBJ whole genome shotgun (WGS) entry which is preliminary data.</text>
</comment>
<evidence type="ECO:0000313" key="2">
    <source>
        <dbReference type="EMBL" id="KAJ1205184.1"/>
    </source>
</evidence>
<reference evidence="2" key="1">
    <citation type="journal article" date="2022" name="bioRxiv">
        <title>Sequencing and chromosome-scale assembly of the giantPleurodeles waltlgenome.</title>
        <authorList>
            <person name="Brown T."/>
            <person name="Elewa A."/>
            <person name="Iarovenko S."/>
            <person name="Subramanian E."/>
            <person name="Araus A.J."/>
            <person name="Petzold A."/>
            <person name="Susuki M."/>
            <person name="Suzuki K.-i.T."/>
            <person name="Hayashi T."/>
            <person name="Toyoda A."/>
            <person name="Oliveira C."/>
            <person name="Osipova E."/>
            <person name="Leigh N.D."/>
            <person name="Simon A."/>
            <person name="Yun M.H."/>
        </authorList>
    </citation>
    <scope>NUCLEOTIDE SEQUENCE</scope>
    <source>
        <strain evidence="2">20211129_DDA</strain>
        <tissue evidence="2">Liver</tissue>
    </source>
</reference>
<sequence>MTQSAAGPWSGAQDGDGVDPAGSSTEVRLEADRCKQATERRPQGCSGVAGRQCARRGTATMWWSRAADDYSEEGRRHC</sequence>
<gene>
    <name evidence="2" type="ORF">NDU88_000619</name>
</gene>
<accession>A0AAV7VWM1</accession>
<organism evidence="2 3">
    <name type="scientific">Pleurodeles waltl</name>
    <name type="common">Iberian ribbed newt</name>
    <dbReference type="NCBI Taxonomy" id="8319"/>
    <lineage>
        <taxon>Eukaryota</taxon>
        <taxon>Metazoa</taxon>
        <taxon>Chordata</taxon>
        <taxon>Craniata</taxon>
        <taxon>Vertebrata</taxon>
        <taxon>Euteleostomi</taxon>
        <taxon>Amphibia</taxon>
        <taxon>Batrachia</taxon>
        <taxon>Caudata</taxon>
        <taxon>Salamandroidea</taxon>
        <taxon>Salamandridae</taxon>
        <taxon>Pleurodelinae</taxon>
        <taxon>Pleurodeles</taxon>
    </lineage>
</organism>
<dbReference type="EMBL" id="JANPWB010000002">
    <property type="protein sequence ID" value="KAJ1205184.1"/>
    <property type="molecule type" value="Genomic_DNA"/>
</dbReference>
<feature type="compositionally biased region" description="Basic and acidic residues" evidence="1">
    <location>
        <begin position="27"/>
        <end position="42"/>
    </location>
</feature>
<protein>
    <submittedName>
        <fullName evidence="2">Uncharacterized protein</fullName>
    </submittedName>
</protein>
<feature type="region of interest" description="Disordered" evidence="1">
    <location>
        <begin position="1"/>
        <end position="51"/>
    </location>
</feature>
<name>A0AAV7VWM1_PLEWA</name>